<keyword evidence="12 17" id="KW-0670">Pyruvate</keyword>
<feature type="domain" description="Pyruvate kinase C-terminal" evidence="16">
    <location>
        <begin position="356"/>
        <end position="467"/>
    </location>
</feature>
<dbReference type="SUPFAM" id="SSF52935">
    <property type="entry name" value="PK C-terminal domain-like"/>
    <property type="match status" value="1"/>
</dbReference>
<protein>
    <recommendedName>
        <fullName evidence="4 13">Pyruvate kinase</fullName>
        <ecNumber evidence="4 13">2.7.1.40</ecNumber>
    </recommendedName>
</protein>
<dbReference type="InterPro" id="IPR015795">
    <property type="entry name" value="Pyrv_Knase_C"/>
</dbReference>
<dbReference type="InterPro" id="IPR036918">
    <property type="entry name" value="Pyrv_Knase_C_sf"/>
</dbReference>
<evidence type="ECO:0000256" key="9">
    <source>
        <dbReference type="ARBA" id="ARBA00022840"/>
    </source>
</evidence>
<evidence type="ECO:0000256" key="1">
    <source>
        <dbReference type="ARBA" id="ARBA00001958"/>
    </source>
</evidence>
<evidence type="ECO:0000256" key="3">
    <source>
        <dbReference type="ARBA" id="ARBA00008663"/>
    </source>
</evidence>
<evidence type="ECO:0000259" key="15">
    <source>
        <dbReference type="Pfam" id="PF00224"/>
    </source>
</evidence>
<dbReference type="InterPro" id="IPR015806">
    <property type="entry name" value="Pyrv_Knase_insert_dom_sf"/>
</dbReference>
<dbReference type="EC" id="2.7.1.40" evidence="4 13"/>
<dbReference type="InterPro" id="IPR018209">
    <property type="entry name" value="Pyrv_Knase_AS"/>
</dbReference>
<keyword evidence="9" id="KW-0067">ATP-binding</keyword>
<evidence type="ECO:0000256" key="14">
    <source>
        <dbReference type="RuleBase" id="RU000504"/>
    </source>
</evidence>
<feature type="domain" description="Pyruvate kinase barrel" evidence="15">
    <location>
        <begin position="5"/>
        <end position="322"/>
    </location>
</feature>
<dbReference type="SUPFAM" id="SSF51621">
    <property type="entry name" value="Phosphoenolpyruvate/pyruvate domain"/>
    <property type="match status" value="1"/>
</dbReference>
<dbReference type="NCBIfam" id="NF004978">
    <property type="entry name" value="PRK06354.1"/>
    <property type="match status" value="1"/>
</dbReference>
<evidence type="ECO:0000313" key="18">
    <source>
        <dbReference type="Proteomes" id="UP001156641"/>
    </source>
</evidence>
<evidence type="ECO:0000256" key="11">
    <source>
        <dbReference type="ARBA" id="ARBA00023152"/>
    </source>
</evidence>
<dbReference type="Pfam" id="PF02887">
    <property type="entry name" value="PK_C"/>
    <property type="match status" value="1"/>
</dbReference>
<comment type="similarity">
    <text evidence="3 14">Belongs to the pyruvate kinase family.</text>
</comment>
<evidence type="ECO:0000256" key="2">
    <source>
        <dbReference type="ARBA" id="ARBA00004997"/>
    </source>
</evidence>
<keyword evidence="11 14" id="KW-0324">Glycolysis</keyword>
<evidence type="ECO:0000256" key="12">
    <source>
        <dbReference type="ARBA" id="ARBA00023317"/>
    </source>
</evidence>
<comment type="caution">
    <text evidence="17">The sequence shown here is derived from an EMBL/GenBank/DDBJ whole genome shotgun (WGS) entry which is preliminary data.</text>
</comment>
<evidence type="ECO:0000256" key="7">
    <source>
        <dbReference type="ARBA" id="ARBA00022741"/>
    </source>
</evidence>
<evidence type="ECO:0000256" key="10">
    <source>
        <dbReference type="ARBA" id="ARBA00022842"/>
    </source>
</evidence>
<dbReference type="GO" id="GO:0016301">
    <property type="term" value="F:kinase activity"/>
    <property type="evidence" value="ECO:0007669"/>
    <property type="project" value="UniProtKB-KW"/>
</dbReference>
<comment type="catalytic activity">
    <reaction evidence="14">
        <text>pyruvate + ATP = phosphoenolpyruvate + ADP + H(+)</text>
        <dbReference type="Rhea" id="RHEA:18157"/>
        <dbReference type="ChEBI" id="CHEBI:15361"/>
        <dbReference type="ChEBI" id="CHEBI:15378"/>
        <dbReference type="ChEBI" id="CHEBI:30616"/>
        <dbReference type="ChEBI" id="CHEBI:58702"/>
        <dbReference type="ChEBI" id="CHEBI:456216"/>
        <dbReference type="EC" id="2.7.1.40"/>
    </reaction>
</comment>
<dbReference type="Proteomes" id="UP001156641">
    <property type="component" value="Unassembled WGS sequence"/>
</dbReference>
<dbReference type="PROSITE" id="PS00110">
    <property type="entry name" value="PYRUVATE_KINASE"/>
    <property type="match status" value="1"/>
</dbReference>
<comment type="cofactor">
    <cofactor evidence="1">
        <name>K(+)</name>
        <dbReference type="ChEBI" id="CHEBI:29103"/>
    </cofactor>
</comment>
<name>A0ABQ6AFH4_9PROT</name>
<dbReference type="InterPro" id="IPR040442">
    <property type="entry name" value="Pyrv_kinase-like_dom_sf"/>
</dbReference>
<evidence type="ECO:0000259" key="16">
    <source>
        <dbReference type="Pfam" id="PF02887"/>
    </source>
</evidence>
<evidence type="ECO:0000256" key="13">
    <source>
        <dbReference type="NCBIfam" id="TIGR01064"/>
    </source>
</evidence>
<accession>A0ABQ6AFH4</accession>
<dbReference type="SUPFAM" id="SSF50800">
    <property type="entry name" value="PK beta-barrel domain-like"/>
    <property type="match status" value="1"/>
</dbReference>
<evidence type="ECO:0000256" key="8">
    <source>
        <dbReference type="ARBA" id="ARBA00022777"/>
    </source>
</evidence>
<dbReference type="InterPro" id="IPR011037">
    <property type="entry name" value="Pyrv_Knase-like_insert_dom_sf"/>
</dbReference>
<dbReference type="NCBIfam" id="NF004491">
    <property type="entry name" value="PRK05826.1"/>
    <property type="match status" value="1"/>
</dbReference>
<evidence type="ECO:0000256" key="6">
    <source>
        <dbReference type="ARBA" id="ARBA00022723"/>
    </source>
</evidence>
<keyword evidence="8 14" id="KW-0418">Kinase</keyword>
<dbReference type="Gene3D" id="3.40.1380.20">
    <property type="entry name" value="Pyruvate kinase, C-terminal domain"/>
    <property type="match status" value="1"/>
</dbReference>
<dbReference type="InterPro" id="IPR015813">
    <property type="entry name" value="Pyrv/PenolPyrv_kinase-like_dom"/>
</dbReference>
<dbReference type="RefSeq" id="WP_284259725.1">
    <property type="nucleotide sequence ID" value="NZ_BSOS01000098.1"/>
</dbReference>
<sequence length="472" mass="50513">MFEHRYAKIIATLGPSSSDKDTIRALAAAGADIFRLNFSHGSHADHRLRMDAIRAVEAELGRPLAVLADLQGPKLRIGMLAPGYFDLQEDTEVIFALDGSGMDVSSIPLPHPEIFNAARAGVTLLVDDGKMRFDVLSADAGRITARTVTGGRLLPRKGVSVIGATLPLSALTPKDRADIEIALAIGADWIALSFVQRPEDIDELRELVGTSVRIMAKIEKPSALDCLESIVEKSDAIMVARGDLGVEMPPEVVPRMQRRILRTCRRLGKPVVVATQMLESMITAPTPTRAEASDVATAIYAGADAVMLSAETASGRYPLQAVEMMANIVRDVESDDDFWSGMESGRDVCRSTISDVICAALHQAAKALHPAAIVAYTTSGNTGFRAAAVRPRAPILCLAPSIEVARRLCLAWGLRPRVAGAMNAMTDVVQLASRIVIKERLGSAGQIIALTAGQPFGIAGTTNVLRIERILE</sequence>
<gene>
    <name evidence="17" type="primary">pykF</name>
    <name evidence="17" type="ORF">GCM10010909_35460</name>
</gene>
<dbReference type="Pfam" id="PF00224">
    <property type="entry name" value="PK"/>
    <property type="match status" value="1"/>
</dbReference>
<organism evidence="17 18">
    <name type="scientific">Acidocella aquatica</name>
    <dbReference type="NCBI Taxonomy" id="1922313"/>
    <lineage>
        <taxon>Bacteria</taxon>
        <taxon>Pseudomonadati</taxon>
        <taxon>Pseudomonadota</taxon>
        <taxon>Alphaproteobacteria</taxon>
        <taxon>Acetobacterales</taxon>
        <taxon>Acidocellaceae</taxon>
        <taxon>Acidocella</taxon>
    </lineage>
</organism>
<evidence type="ECO:0000256" key="5">
    <source>
        <dbReference type="ARBA" id="ARBA00022679"/>
    </source>
</evidence>
<evidence type="ECO:0000313" key="17">
    <source>
        <dbReference type="EMBL" id="GLR68864.1"/>
    </source>
</evidence>
<keyword evidence="6" id="KW-0479">Metal-binding</keyword>
<dbReference type="PRINTS" id="PR01050">
    <property type="entry name" value="PYRUVTKNASE"/>
</dbReference>
<keyword evidence="7" id="KW-0547">Nucleotide-binding</keyword>
<reference evidence="18" key="1">
    <citation type="journal article" date="2019" name="Int. J. Syst. Evol. Microbiol.">
        <title>The Global Catalogue of Microorganisms (GCM) 10K type strain sequencing project: providing services to taxonomists for standard genome sequencing and annotation.</title>
        <authorList>
            <consortium name="The Broad Institute Genomics Platform"/>
            <consortium name="The Broad Institute Genome Sequencing Center for Infectious Disease"/>
            <person name="Wu L."/>
            <person name="Ma J."/>
        </authorList>
    </citation>
    <scope>NUCLEOTIDE SEQUENCE [LARGE SCALE GENOMIC DNA]</scope>
    <source>
        <strain evidence="18">NBRC 112502</strain>
    </source>
</reference>
<comment type="pathway">
    <text evidence="2 14">Carbohydrate degradation; glycolysis; pyruvate from D-glyceraldehyde 3-phosphate: step 5/5.</text>
</comment>
<dbReference type="InterPro" id="IPR001697">
    <property type="entry name" value="Pyr_Knase"/>
</dbReference>
<evidence type="ECO:0000256" key="4">
    <source>
        <dbReference type="ARBA" id="ARBA00012142"/>
    </source>
</evidence>
<keyword evidence="18" id="KW-1185">Reference proteome</keyword>
<proteinExistence type="inferred from homology"/>
<dbReference type="PANTHER" id="PTHR11817">
    <property type="entry name" value="PYRUVATE KINASE"/>
    <property type="match status" value="1"/>
</dbReference>
<dbReference type="InterPro" id="IPR015793">
    <property type="entry name" value="Pyrv_Knase_brl"/>
</dbReference>
<dbReference type="NCBIfam" id="TIGR01064">
    <property type="entry name" value="pyruv_kin"/>
    <property type="match status" value="1"/>
</dbReference>
<dbReference type="Gene3D" id="3.20.20.60">
    <property type="entry name" value="Phosphoenolpyruvate-binding domains"/>
    <property type="match status" value="1"/>
</dbReference>
<dbReference type="EMBL" id="BSOS01000098">
    <property type="protein sequence ID" value="GLR68864.1"/>
    <property type="molecule type" value="Genomic_DNA"/>
</dbReference>
<keyword evidence="5 14" id="KW-0808">Transferase</keyword>
<keyword evidence="10 14" id="KW-0460">Magnesium</keyword>
<dbReference type="Gene3D" id="2.40.33.10">
    <property type="entry name" value="PK beta-barrel domain-like"/>
    <property type="match status" value="1"/>
</dbReference>